<keyword evidence="4" id="KW-1185">Reference proteome</keyword>
<dbReference type="Pfam" id="PF18175">
    <property type="entry name" value="HU-CCDC81_bac_2"/>
    <property type="match status" value="1"/>
</dbReference>
<dbReference type="Proteomes" id="UP000198901">
    <property type="component" value="Unassembled WGS sequence"/>
</dbReference>
<dbReference type="RefSeq" id="WP_093203749.1">
    <property type="nucleotide sequence ID" value="NZ_FNGS01000005.1"/>
</dbReference>
<accession>A0A1G9RNR6</accession>
<dbReference type="Gene3D" id="3.30.70.1070">
    <property type="entry name" value="Sporulation related repeat"/>
    <property type="match status" value="1"/>
</dbReference>
<keyword evidence="1" id="KW-1133">Transmembrane helix</keyword>
<sequence>MTTIPEHVKNLLFEQDCVVIPDFGGFIGNFDSATFLQDGQVLPPRKRLVFNEMLQFDDGLLSSYVATAEHRSREEVKTRLRAFVEHVRSEIRQKEHYRFDQLGMFTLNSEGKLVFAPEGKINFHGDSFGMPELTPAFVRQTRIAPVARPAVLEPEIEEVEQEAVIRPLPTRRKWLSWTAASLVVVVLGIWFTGRTTTLSSMNPFSVFDFSWAAKKKAAAPVVAPKVEKARPKAIVAPKPTESATAKFEAPVAEVPKAPEIKEEIVENHTKFLVVPSRVKFVESDAAVEKGYYIVAGSFGGVKYANRMKTQLEKDGYAVRLIKPRTKGLVKVIIGEKLTSAEAAQRAAQKLGTHFHNNLWILKSVGE</sequence>
<dbReference type="EMBL" id="FNGS01000005">
    <property type="protein sequence ID" value="SDM24928.1"/>
    <property type="molecule type" value="Genomic_DNA"/>
</dbReference>
<dbReference type="AlphaFoldDB" id="A0A1G9RNR6"/>
<proteinExistence type="predicted"/>
<feature type="transmembrane region" description="Helical" evidence="1">
    <location>
        <begin position="174"/>
        <end position="193"/>
    </location>
</feature>
<dbReference type="OrthoDB" id="653949at2"/>
<protein>
    <submittedName>
        <fullName evidence="3">Sporulation related domain-containing protein</fullName>
    </submittedName>
</protein>
<dbReference type="SUPFAM" id="SSF110997">
    <property type="entry name" value="Sporulation related repeat"/>
    <property type="match status" value="1"/>
</dbReference>
<organism evidence="3 4">
    <name type="scientific">Siphonobacter aquaeclarae</name>
    <dbReference type="NCBI Taxonomy" id="563176"/>
    <lineage>
        <taxon>Bacteria</taxon>
        <taxon>Pseudomonadati</taxon>
        <taxon>Bacteroidota</taxon>
        <taxon>Cytophagia</taxon>
        <taxon>Cytophagales</taxon>
        <taxon>Cytophagaceae</taxon>
        <taxon>Siphonobacter</taxon>
    </lineage>
</organism>
<evidence type="ECO:0000256" key="1">
    <source>
        <dbReference type="SAM" id="Phobius"/>
    </source>
</evidence>
<dbReference type="InterPro" id="IPR041268">
    <property type="entry name" value="HU-CCDC81_bac_2"/>
</dbReference>
<dbReference type="InterPro" id="IPR040495">
    <property type="entry name" value="HU-CCDC81_bac_1"/>
</dbReference>
<reference evidence="3 4" key="1">
    <citation type="submission" date="2016-10" db="EMBL/GenBank/DDBJ databases">
        <authorList>
            <person name="de Groot N.N."/>
        </authorList>
    </citation>
    <scope>NUCLEOTIDE SEQUENCE [LARGE SCALE GENOMIC DNA]</scope>
    <source>
        <strain evidence="3 4">DSM 21668</strain>
    </source>
</reference>
<dbReference type="InterPro" id="IPR007730">
    <property type="entry name" value="SPOR-like_dom"/>
</dbReference>
<dbReference type="InterPro" id="IPR036680">
    <property type="entry name" value="SPOR-like_sf"/>
</dbReference>
<name>A0A1G9RNR6_9BACT</name>
<dbReference type="Pfam" id="PF05036">
    <property type="entry name" value="SPOR"/>
    <property type="match status" value="1"/>
</dbReference>
<feature type="domain" description="SPOR" evidence="2">
    <location>
        <begin position="285"/>
        <end position="363"/>
    </location>
</feature>
<dbReference type="GO" id="GO:0042834">
    <property type="term" value="F:peptidoglycan binding"/>
    <property type="evidence" value="ECO:0007669"/>
    <property type="project" value="InterPro"/>
</dbReference>
<dbReference type="Pfam" id="PF18174">
    <property type="entry name" value="HU-CCDC81_bac_1"/>
    <property type="match status" value="1"/>
</dbReference>
<dbReference type="PROSITE" id="PS51724">
    <property type="entry name" value="SPOR"/>
    <property type="match status" value="1"/>
</dbReference>
<evidence type="ECO:0000313" key="4">
    <source>
        <dbReference type="Proteomes" id="UP000198901"/>
    </source>
</evidence>
<gene>
    <name evidence="3" type="ORF">SAMN04488090_2975</name>
</gene>
<dbReference type="STRING" id="563176.SAMN04488090_2975"/>
<keyword evidence="1" id="KW-0472">Membrane</keyword>
<evidence type="ECO:0000259" key="2">
    <source>
        <dbReference type="PROSITE" id="PS51724"/>
    </source>
</evidence>
<evidence type="ECO:0000313" key="3">
    <source>
        <dbReference type="EMBL" id="SDM24928.1"/>
    </source>
</evidence>
<keyword evidence="1" id="KW-0812">Transmembrane</keyword>